<protein>
    <submittedName>
        <fullName evidence="2">Flavodoxin domain-containing protein</fullName>
    </submittedName>
</protein>
<dbReference type="PANTHER" id="PTHR38030:SF2">
    <property type="entry name" value="PROTOPORPHYRINOGEN IX DEHYDROGENASE [QUINONE]"/>
    <property type="match status" value="1"/>
</dbReference>
<sequence>MASLRVLVAYSSKNQSTAEIASWIGAGLREQGLRADVAATEDVTDLSHYDAVVLGSAVYVGRWRRSATSFARRHHHRLLRVPVWLFSSGPLDPSATEGELPPTPGVARLAKRLGAEEHRTFGGRLTDGAGGFLAGQMLREKMGGDFRNQQEVRAWSGDIASRLVSEREPI</sequence>
<dbReference type="Pfam" id="PF12724">
    <property type="entry name" value="Flavodoxin_5"/>
    <property type="match status" value="1"/>
</dbReference>
<dbReference type="InterPro" id="IPR008254">
    <property type="entry name" value="Flavodoxin/NO_synth"/>
</dbReference>
<keyword evidence="3" id="KW-1185">Reference proteome</keyword>
<dbReference type="PANTHER" id="PTHR38030">
    <property type="entry name" value="PROTOPORPHYRINOGEN IX DEHYDROGENASE [MENAQUINONE]"/>
    <property type="match status" value="1"/>
</dbReference>
<dbReference type="PROSITE" id="PS50902">
    <property type="entry name" value="FLAVODOXIN_LIKE"/>
    <property type="match status" value="1"/>
</dbReference>
<feature type="domain" description="Flavodoxin-like" evidence="1">
    <location>
        <begin position="6"/>
        <end position="160"/>
    </location>
</feature>
<dbReference type="RefSeq" id="WP_386448867.1">
    <property type="nucleotide sequence ID" value="NZ_JBHSFH010000007.1"/>
</dbReference>
<dbReference type="SUPFAM" id="SSF52218">
    <property type="entry name" value="Flavoproteins"/>
    <property type="match status" value="1"/>
</dbReference>
<dbReference type="EMBL" id="JBHSFH010000007">
    <property type="protein sequence ID" value="MFC4495675.1"/>
    <property type="molecule type" value="Genomic_DNA"/>
</dbReference>
<reference evidence="3" key="1">
    <citation type="journal article" date="2019" name="Int. J. Syst. Evol. Microbiol.">
        <title>The Global Catalogue of Microorganisms (GCM) 10K type strain sequencing project: providing services to taxonomists for standard genome sequencing and annotation.</title>
        <authorList>
            <consortium name="The Broad Institute Genomics Platform"/>
            <consortium name="The Broad Institute Genome Sequencing Center for Infectious Disease"/>
            <person name="Wu L."/>
            <person name="Ma J."/>
        </authorList>
    </citation>
    <scope>NUCLEOTIDE SEQUENCE [LARGE SCALE GENOMIC DNA]</scope>
    <source>
        <strain evidence="3">CGMCC 4.7357</strain>
    </source>
</reference>
<comment type="caution">
    <text evidence="2">The sequence shown here is derived from an EMBL/GenBank/DDBJ whole genome shotgun (WGS) entry which is preliminary data.</text>
</comment>
<gene>
    <name evidence="2" type="ORF">ACFPA8_16220</name>
</gene>
<evidence type="ECO:0000313" key="3">
    <source>
        <dbReference type="Proteomes" id="UP001595997"/>
    </source>
</evidence>
<proteinExistence type="predicted"/>
<organism evidence="2 3">
    <name type="scientific">Streptomyces ovatisporus</name>
    <dbReference type="NCBI Taxonomy" id="1128682"/>
    <lineage>
        <taxon>Bacteria</taxon>
        <taxon>Bacillati</taxon>
        <taxon>Actinomycetota</taxon>
        <taxon>Actinomycetes</taxon>
        <taxon>Kitasatosporales</taxon>
        <taxon>Streptomycetaceae</taxon>
        <taxon>Streptomyces</taxon>
    </lineage>
</organism>
<dbReference type="InterPro" id="IPR029039">
    <property type="entry name" value="Flavoprotein-like_sf"/>
</dbReference>
<dbReference type="Proteomes" id="UP001595997">
    <property type="component" value="Unassembled WGS sequence"/>
</dbReference>
<dbReference type="InterPro" id="IPR026816">
    <property type="entry name" value="Flavodoxin_dom"/>
</dbReference>
<evidence type="ECO:0000259" key="1">
    <source>
        <dbReference type="PROSITE" id="PS50902"/>
    </source>
</evidence>
<name>A0ABV9A9R5_9ACTN</name>
<dbReference type="Gene3D" id="3.40.50.360">
    <property type="match status" value="1"/>
</dbReference>
<dbReference type="InterPro" id="IPR052200">
    <property type="entry name" value="Protoporphyrinogen_IX_DH"/>
</dbReference>
<evidence type="ECO:0000313" key="2">
    <source>
        <dbReference type="EMBL" id="MFC4495675.1"/>
    </source>
</evidence>
<accession>A0ABV9A9R5</accession>